<evidence type="ECO:0000256" key="1">
    <source>
        <dbReference type="SAM" id="Phobius"/>
    </source>
</evidence>
<reference evidence="2" key="1">
    <citation type="journal article" date="2020" name="Stud. Mycol.">
        <title>101 Dothideomycetes genomes: a test case for predicting lifestyles and emergence of pathogens.</title>
        <authorList>
            <person name="Haridas S."/>
            <person name="Albert R."/>
            <person name="Binder M."/>
            <person name="Bloem J."/>
            <person name="Labutti K."/>
            <person name="Salamov A."/>
            <person name="Andreopoulos B."/>
            <person name="Baker S."/>
            <person name="Barry K."/>
            <person name="Bills G."/>
            <person name="Bluhm B."/>
            <person name="Cannon C."/>
            <person name="Castanera R."/>
            <person name="Culley D."/>
            <person name="Daum C."/>
            <person name="Ezra D."/>
            <person name="Gonzalez J."/>
            <person name="Henrissat B."/>
            <person name="Kuo A."/>
            <person name="Liang C."/>
            <person name="Lipzen A."/>
            <person name="Lutzoni F."/>
            <person name="Magnuson J."/>
            <person name="Mondo S."/>
            <person name="Nolan M."/>
            <person name="Ohm R."/>
            <person name="Pangilinan J."/>
            <person name="Park H.-J."/>
            <person name="Ramirez L."/>
            <person name="Alfaro M."/>
            <person name="Sun H."/>
            <person name="Tritt A."/>
            <person name="Yoshinaga Y."/>
            <person name="Zwiers L.-H."/>
            <person name="Turgeon B."/>
            <person name="Goodwin S."/>
            <person name="Spatafora J."/>
            <person name="Crous P."/>
            <person name="Grigoriev I."/>
        </authorList>
    </citation>
    <scope>NUCLEOTIDE SEQUENCE</scope>
    <source>
        <strain evidence="2">CBS 675.92</strain>
    </source>
</reference>
<feature type="transmembrane region" description="Helical" evidence="1">
    <location>
        <begin position="33"/>
        <end position="59"/>
    </location>
</feature>
<keyword evidence="1" id="KW-0812">Transmembrane</keyword>
<dbReference type="Proteomes" id="UP000800035">
    <property type="component" value="Unassembled WGS sequence"/>
</dbReference>
<dbReference type="EMBL" id="ML976989">
    <property type="protein sequence ID" value="KAF1957406.1"/>
    <property type="molecule type" value="Genomic_DNA"/>
</dbReference>
<accession>A0A6A5U348</accession>
<protein>
    <submittedName>
        <fullName evidence="2">Uncharacterized protein</fullName>
    </submittedName>
</protein>
<feature type="transmembrane region" description="Helical" evidence="1">
    <location>
        <begin position="71"/>
        <end position="92"/>
    </location>
</feature>
<proteinExistence type="predicted"/>
<sequence>MADVRTILSNTLYVIWWPTSKALNGIRFILSPFWALLQFIFLPLTHLIQAILSIVLLPFRLDILERIETIYIWLGIASVVGAATGVFIFFVYKFLTSAFHIDTASQAKAPPRGRTVKEYRTARRGKNGSAMESSGPAVMKIAAPRRRGLLSQPIMEEESEF</sequence>
<dbReference type="AlphaFoldDB" id="A0A6A5U348"/>
<keyword evidence="1" id="KW-1133">Transmembrane helix</keyword>
<keyword evidence="3" id="KW-1185">Reference proteome</keyword>
<gene>
    <name evidence="2" type="ORF">CC80DRAFT_491522</name>
</gene>
<keyword evidence="1" id="KW-0472">Membrane</keyword>
<dbReference type="OrthoDB" id="4502894at2759"/>
<evidence type="ECO:0000313" key="3">
    <source>
        <dbReference type="Proteomes" id="UP000800035"/>
    </source>
</evidence>
<name>A0A6A5U348_9PLEO</name>
<evidence type="ECO:0000313" key="2">
    <source>
        <dbReference type="EMBL" id="KAF1957406.1"/>
    </source>
</evidence>
<organism evidence="2 3">
    <name type="scientific">Byssothecium circinans</name>
    <dbReference type="NCBI Taxonomy" id="147558"/>
    <lineage>
        <taxon>Eukaryota</taxon>
        <taxon>Fungi</taxon>
        <taxon>Dikarya</taxon>
        <taxon>Ascomycota</taxon>
        <taxon>Pezizomycotina</taxon>
        <taxon>Dothideomycetes</taxon>
        <taxon>Pleosporomycetidae</taxon>
        <taxon>Pleosporales</taxon>
        <taxon>Massarineae</taxon>
        <taxon>Massarinaceae</taxon>
        <taxon>Byssothecium</taxon>
    </lineage>
</organism>